<feature type="domain" description="Amidase" evidence="2">
    <location>
        <begin position="26"/>
        <end position="392"/>
    </location>
</feature>
<dbReference type="PANTHER" id="PTHR11895">
    <property type="entry name" value="TRANSAMIDASE"/>
    <property type="match status" value="1"/>
</dbReference>
<evidence type="ECO:0000313" key="4">
    <source>
        <dbReference type="Proteomes" id="UP000198870"/>
    </source>
</evidence>
<dbReference type="EMBL" id="FMUX01000005">
    <property type="protein sequence ID" value="SCY20444.1"/>
    <property type="molecule type" value="Genomic_DNA"/>
</dbReference>
<dbReference type="PANTHER" id="PTHR11895:SF7">
    <property type="entry name" value="GLUTAMYL-TRNA(GLN) AMIDOTRANSFERASE SUBUNIT A, MITOCHONDRIAL"/>
    <property type="match status" value="1"/>
</dbReference>
<dbReference type="Proteomes" id="UP000198870">
    <property type="component" value="Unassembled WGS sequence"/>
</dbReference>
<keyword evidence="4" id="KW-1185">Reference proteome</keyword>
<evidence type="ECO:0000313" key="3">
    <source>
        <dbReference type="EMBL" id="SCY20444.1"/>
    </source>
</evidence>
<dbReference type="GO" id="GO:0003824">
    <property type="term" value="F:catalytic activity"/>
    <property type="evidence" value="ECO:0007669"/>
    <property type="project" value="InterPro"/>
</dbReference>
<dbReference type="RefSeq" id="WP_092210268.1">
    <property type="nucleotide sequence ID" value="NZ_FMUX01000005.1"/>
</dbReference>
<protein>
    <submittedName>
        <fullName evidence="3">Amidase</fullName>
    </submittedName>
</protein>
<dbReference type="OrthoDB" id="9811471at2"/>
<dbReference type="STRING" id="419481.SAMN05216233_10598"/>
<name>A0A1G5E0E0_9BACT</name>
<dbReference type="PROSITE" id="PS00571">
    <property type="entry name" value="AMIDASES"/>
    <property type="match status" value="1"/>
</dbReference>
<evidence type="ECO:0000259" key="2">
    <source>
        <dbReference type="Pfam" id="PF01425"/>
    </source>
</evidence>
<reference evidence="3 4" key="1">
    <citation type="submission" date="2016-10" db="EMBL/GenBank/DDBJ databases">
        <authorList>
            <person name="de Groot N.N."/>
        </authorList>
    </citation>
    <scope>NUCLEOTIDE SEQUENCE [LARGE SCALE GENOMIC DNA]</scope>
    <source>
        <strain evidence="3 4">AA1</strain>
    </source>
</reference>
<dbReference type="InterPro" id="IPR020556">
    <property type="entry name" value="Amidase_CS"/>
</dbReference>
<gene>
    <name evidence="3" type="ORF">SAMN05216233_10598</name>
</gene>
<dbReference type="InterPro" id="IPR023631">
    <property type="entry name" value="Amidase_dom"/>
</dbReference>
<organism evidence="3 4">
    <name type="scientific">Desulfoluna spongiiphila</name>
    <dbReference type="NCBI Taxonomy" id="419481"/>
    <lineage>
        <taxon>Bacteria</taxon>
        <taxon>Pseudomonadati</taxon>
        <taxon>Thermodesulfobacteriota</taxon>
        <taxon>Desulfobacteria</taxon>
        <taxon>Desulfobacterales</taxon>
        <taxon>Desulfolunaceae</taxon>
        <taxon>Desulfoluna</taxon>
    </lineage>
</organism>
<dbReference type="InterPro" id="IPR036928">
    <property type="entry name" value="AS_sf"/>
</dbReference>
<comment type="similarity">
    <text evidence="1">Belongs to the amidase family.</text>
</comment>
<dbReference type="AlphaFoldDB" id="A0A1G5E0E0"/>
<proteinExistence type="inferred from homology"/>
<sequence length="493" mass="52699">MLNEYTRFDALGLAELVRKGDVHPRELLESAISRTEQMNPDLNAIIYTFFDRARSMASGPLPEGPFTGVPFLLKDLMDSYAGEPLCKGSRGIRAVPEENSELVNRFVSAGVVPFGKTNTPEFGLTITTEPKSSGPAHNPWGRGISTGGSSGGSAAAVAAGIVPMASANDGGGSIRFPSACCGVFGLKPSRGLNPMGPESGEGWDGAVAGHVITRSVRDSAAMLDITAGPEVGAPYRVSRGHGTYLDACGTDPAPLRIAFSSRPFTDATLNPEAVRGLEATVKKLQELGHQVEEADPEIDTDALWRDFFVVVCAHVAAEASLTKKDFGKDAFAALEPSTLNMAMIGRSLTACDLVMAKKGWHAVQLSMGRFLTRYDLLLTPTLIAPPDPHGVLPPTRFEDILLKMGSPVATGRLLMKMGLVKHFAGPTLSRMAFTVLGNISGLPSVSMPLHWTDAGLPLGMLFTGRMCDERTLFKLAGQIERAFPWADRYRKLD</sequence>
<dbReference type="Pfam" id="PF01425">
    <property type="entry name" value="Amidase"/>
    <property type="match status" value="1"/>
</dbReference>
<dbReference type="InterPro" id="IPR000120">
    <property type="entry name" value="Amidase"/>
</dbReference>
<accession>A0A1G5E0E0</accession>
<evidence type="ECO:0000256" key="1">
    <source>
        <dbReference type="ARBA" id="ARBA00009199"/>
    </source>
</evidence>
<dbReference type="SUPFAM" id="SSF75304">
    <property type="entry name" value="Amidase signature (AS) enzymes"/>
    <property type="match status" value="1"/>
</dbReference>
<dbReference type="Gene3D" id="3.90.1300.10">
    <property type="entry name" value="Amidase signature (AS) domain"/>
    <property type="match status" value="1"/>
</dbReference>